<dbReference type="GO" id="GO:0000428">
    <property type="term" value="C:DNA-directed RNA polymerase complex"/>
    <property type="evidence" value="ECO:0007669"/>
    <property type="project" value="UniProtKB-UniRule"/>
</dbReference>
<dbReference type="GO" id="GO:0044423">
    <property type="term" value="C:virion component"/>
    <property type="evidence" value="ECO:0007669"/>
    <property type="project" value="UniProtKB-UniRule"/>
</dbReference>
<evidence type="ECO:0000256" key="12">
    <source>
        <dbReference type="PIRNR" id="PIRNR000743"/>
    </source>
</evidence>
<proteinExistence type="inferred from homology"/>
<evidence type="ECO:0000256" key="1">
    <source>
        <dbReference type="ARBA" id="ARBA00004328"/>
    </source>
</evidence>
<evidence type="ECO:0000256" key="10">
    <source>
        <dbReference type="ARBA" id="ARBA00023163"/>
    </source>
</evidence>
<protein>
    <recommendedName>
        <fullName evidence="4 12">DNA-directed RNA polymerase 19 kDa subunit</fullName>
        <ecNumber evidence="3 12">2.7.7.6</ecNumber>
    </recommendedName>
</protein>
<dbReference type="EC" id="2.7.7.6" evidence="3 12"/>
<evidence type="ECO:0000256" key="2">
    <source>
        <dbReference type="ARBA" id="ARBA00008587"/>
    </source>
</evidence>
<dbReference type="PIRSF" id="PIRSF000743">
    <property type="entry name" value="RPO19"/>
    <property type="match status" value="1"/>
</dbReference>
<sequence length="165" mass="19168">MADTDDIIDYDSEELTEYEDDEEEEELSLEENSDVEPKSSYKIIDSASTQIDESQPQLNIKQIGDAILASKRRYTRRISLLEITGILAESYNLLQRGRLPLVSEFSEDTLKKNMLHIIIKEIEEGTCPIIIEKNGELLSVKDFDLDGLKFHLDYIIKIWKLQHRY</sequence>
<name>A0A223FMU7_9POXV</name>
<evidence type="ECO:0000256" key="7">
    <source>
        <dbReference type="ARBA" id="ARBA00022679"/>
    </source>
</evidence>
<accession>A0A223FMU7</accession>
<gene>
    <name evidence="14" type="ORF">Murmansk-120</name>
</gene>
<keyword evidence="9 12" id="KW-0946">Virion</keyword>
<keyword evidence="6" id="KW-0244">Early protein</keyword>
<evidence type="ECO:0000256" key="4">
    <source>
        <dbReference type="ARBA" id="ARBA00016901"/>
    </source>
</evidence>
<dbReference type="Pfam" id="PF05320">
    <property type="entry name" value="Pox_RNA_Pol_19"/>
    <property type="match status" value="1"/>
</dbReference>
<dbReference type="OrthoDB" id="17391at10239"/>
<evidence type="ECO:0000256" key="11">
    <source>
        <dbReference type="ARBA" id="ARBA00048552"/>
    </source>
</evidence>
<evidence type="ECO:0000256" key="9">
    <source>
        <dbReference type="ARBA" id="ARBA00022844"/>
    </source>
</evidence>
<comment type="subcellular location">
    <subcellularLocation>
        <location evidence="1">Virion</location>
    </subcellularLocation>
</comment>
<keyword evidence="8 12" id="KW-0548">Nucleotidyltransferase</keyword>
<evidence type="ECO:0000256" key="13">
    <source>
        <dbReference type="SAM" id="MobiDB-lite"/>
    </source>
</evidence>
<evidence type="ECO:0000256" key="3">
    <source>
        <dbReference type="ARBA" id="ARBA00012418"/>
    </source>
</evidence>
<feature type="region of interest" description="Disordered" evidence="13">
    <location>
        <begin position="1"/>
        <end position="38"/>
    </location>
</feature>
<comment type="function">
    <text evidence="12">Part of the DNA-dependent RNA polymerase which catalyzes the transcription of viral DNA into RNA using the four ribonucleoside triphosphates as substrates. Responsible for the transcription of early, intermediate and late genes.</text>
</comment>
<reference evidence="14" key="1">
    <citation type="journal article" date="2017" name="Virus Genes">
        <title>Two novel poxviruses with unusual genome rearrangements: NY_014 and Murmansk.</title>
        <authorList>
            <person name="Smithson C."/>
            <person name="Meyer H."/>
            <person name="Gigante C.M."/>
            <person name="Gao J."/>
            <person name="Zhao H."/>
            <person name="Batra D."/>
            <person name="Damon I."/>
            <person name="Upton C."/>
            <person name="Li Y."/>
        </authorList>
    </citation>
    <scope>NUCLEOTIDE SEQUENCE [LARGE SCALE GENOMIC DNA]</scope>
    <source>
        <strain evidence="14">LEIV-11411</strain>
    </source>
</reference>
<dbReference type="EMBL" id="MF001304">
    <property type="protein sequence ID" value="AST09315.1"/>
    <property type="molecule type" value="Genomic_DNA"/>
</dbReference>
<comment type="catalytic activity">
    <reaction evidence="11 12">
        <text>RNA(n) + a ribonucleoside 5'-triphosphate = RNA(n+1) + diphosphate</text>
        <dbReference type="Rhea" id="RHEA:21248"/>
        <dbReference type="Rhea" id="RHEA-COMP:14527"/>
        <dbReference type="Rhea" id="RHEA-COMP:17342"/>
        <dbReference type="ChEBI" id="CHEBI:33019"/>
        <dbReference type="ChEBI" id="CHEBI:61557"/>
        <dbReference type="ChEBI" id="CHEBI:140395"/>
        <dbReference type="EC" id="2.7.7.6"/>
    </reaction>
</comment>
<dbReference type="Proteomes" id="UP000217350">
    <property type="component" value="Segment"/>
</dbReference>
<dbReference type="GO" id="GO:0006351">
    <property type="term" value="P:DNA-templated transcription"/>
    <property type="evidence" value="ECO:0007669"/>
    <property type="project" value="InterPro"/>
</dbReference>
<evidence type="ECO:0000313" key="15">
    <source>
        <dbReference type="Proteomes" id="UP000217350"/>
    </source>
</evidence>
<feature type="compositionally biased region" description="Acidic residues" evidence="13">
    <location>
        <begin position="1"/>
        <end position="34"/>
    </location>
</feature>
<keyword evidence="15" id="KW-1185">Reference proteome</keyword>
<comment type="similarity">
    <text evidence="2 12">Belongs to the poxviridae DNA-directed RNA polymerase 19 kDa subunit family.</text>
</comment>
<organism evidence="14">
    <name type="scientific">Murmansk poxvirus</name>
    <dbReference type="NCBI Taxonomy" id="2025359"/>
    <lineage>
        <taxon>Viruses</taxon>
        <taxon>Varidnaviria</taxon>
        <taxon>Bamfordvirae</taxon>
        <taxon>Nucleocytoviricota</taxon>
        <taxon>Pokkesviricetes</taxon>
        <taxon>Chitovirales</taxon>
        <taxon>Poxviridae</taxon>
        <taxon>Chordopoxvirinae</taxon>
        <taxon>Centapoxvirus</taxon>
        <taxon>Centapoxvirus microtuspox</taxon>
        <taxon>Murmansk microtuspox virus</taxon>
    </lineage>
</organism>
<keyword evidence="5 12" id="KW-0240">DNA-directed RNA polymerase</keyword>
<dbReference type="InterPro" id="IPR007984">
    <property type="entry name" value="DNA-dir_RNA_Pol_19kDa_poxvir"/>
</dbReference>
<dbReference type="GO" id="GO:0003899">
    <property type="term" value="F:DNA-directed RNA polymerase activity"/>
    <property type="evidence" value="ECO:0007669"/>
    <property type="project" value="UniProtKB-EC"/>
</dbReference>
<keyword evidence="10 12" id="KW-0804">Transcription</keyword>
<evidence type="ECO:0000256" key="6">
    <source>
        <dbReference type="ARBA" id="ARBA00022518"/>
    </source>
</evidence>
<dbReference type="GO" id="GO:0003677">
    <property type="term" value="F:DNA binding"/>
    <property type="evidence" value="ECO:0007669"/>
    <property type="project" value="UniProtKB-UniRule"/>
</dbReference>
<evidence type="ECO:0000256" key="8">
    <source>
        <dbReference type="ARBA" id="ARBA00022695"/>
    </source>
</evidence>
<keyword evidence="7 12" id="KW-0808">Transferase</keyword>
<evidence type="ECO:0000313" key="14">
    <source>
        <dbReference type="EMBL" id="AST09315.1"/>
    </source>
</evidence>
<evidence type="ECO:0000256" key="5">
    <source>
        <dbReference type="ARBA" id="ARBA00022478"/>
    </source>
</evidence>